<dbReference type="Pfam" id="PF01580">
    <property type="entry name" value="FtsK_SpoIIIE"/>
    <property type="match status" value="1"/>
</dbReference>
<evidence type="ECO:0000256" key="3">
    <source>
        <dbReference type="ARBA" id="ARBA00022840"/>
    </source>
</evidence>
<evidence type="ECO:0000313" key="11">
    <source>
        <dbReference type="Proteomes" id="UP000540506"/>
    </source>
</evidence>
<keyword evidence="2 6" id="KW-0547">Nucleotide-binding</keyword>
<dbReference type="SUPFAM" id="SSF46785">
    <property type="entry name" value="Winged helix' DNA-binding domain"/>
    <property type="match status" value="1"/>
</dbReference>
<dbReference type="Gene3D" id="3.30.980.40">
    <property type="match status" value="1"/>
</dbReference>
<feature type="region of interest" description="Disordered" evidence="7">
    <location>
        <begin position="1"/>
        <end position="88"/>
    </location>
</feature>
<dbReference type="PROSITE" id="PS50901">
    <property type="entry name" value="FTSK"/>
    <property type="match status" value="1"/>
</dbReference>
<keyword evidence="8" id="KW-0812">Transmembrane</keyword>
<keyword evidence="3 6" id="KW-0067">ATP-binding</keyword>
<accession>A0A7W7R562</accession>
<reference evidence="10 11" key="1">
    <citation type="submission" date="2020-08" db="EMBL/GenBank/DDBJ databases">
        <title>Sequencing the genomes of 1000 actinobacteria strains.</title>
        <authorList>
            <person name="Klenk H.-P."/>
        </authorList>
    </citation>
    <scope>NUCLEOTIDE SEQUENCE [LARGE SCALE GENOMIC DNA]</scope>
    <source>
        <strain evidence="10 11">DSM 41654</strain>
    </source>
</reference>
<evidence type="ECO:0000256" key="8">
    <source>
        <dbReference type="SAM" id="Phobius"/>
    </source>
</evidence>
<keyword evidence="8" id="KW-0472">Membrane</keyword>
<feature type="transmembrane region" description="Helical" evidence="8">
    <location>
        <begin position="165"/>
        <end position="185"/>
    </location>
</feature>
<feature type="compositionally biased region" description="Polar residues" evidence="7">
    <location>
        <begin position="1"/>
        <end position="14"/>
    </location>
</feature>
<dbReference type="SMART" id="SM00843">
    <property type="entry name" value="Ftsk_gamma"/>
    <property type="match status" value="1"/>
</dbReference>
<gene>
    <name evidence="10" type="ORF">FHR34_004608</name>
</gene>
<evidence type="ECO:0000256" key="4">
    <source>
        <dbReference type="ARBA" id="ARBA00023125"/>
    </source>
</evidence>
<feature type="transmembrane region" description="Helical" evidence="8">
    <location>
        <begin position="197"/>
        <end position="215"/>
    </location>
</feature>
<sequence length="938" mass="98711">MASRTPGSTARTTSPGPAKKAAPAKKASARKPAAKPPAKAGPAKGAAKGPAKGVAKKGTAKPAARKAAAARPVAPTPAPARPARSARSQQPILFRAVRACWLGLAHSVGALFRGFGDGAKGLHPVHRKDGQALLLLALALVTAAGTWFSPQGWLGGAATNVVSGLFGRLDVLIPLILAAIAIRLMRHPELPEANGRVVIGLSTLVIGVLGLIHIGCGAPGVHSGASRIRQAGGIIGWAASTPMMAAAGPPLAVPLLLLLTFFGLLVVTATPVNKIPERLRLLGERLGVVEAAPLDDYDDYDEYGEPYATGERELSTEPPEDADPDALPYTVEEDPDDEVAARRRRRGRRKQVDEPELAPAVPDMFVKDPFQTRDLAAGVAADLDGALLHGVPASPAVASIMHQVQDRTAPPEEPAVPPARTSATGTPGDQPSAPLEHGEAPSRMEQLQLHSGGGYALPSLDLLERGGPGKTRSELNDLVVAQLTSTFAEFKVDAKVTGFTRGPTVTRYEVELGPAVKVERITALAKNIAYAVASADVRIISPIPGKSAVGIEIPNGDREMVNLGDLLRSRSAAEDTHPMVVGMGKDVEGHTVLANLAKMPHILVAGATGAGKSSCINCLITSVLARATPDEVRMVLVDPKRVELTAYEGIPHLITPIITNPKKAAEALQWVVREMDLRYDDLAAYGFRHVDDFNAAVKAGKVTPPLGSERELTPYPYLLVIVDELADLMMVAPRDVEDSVVRITQLARAAGIHLVLATQRPSVDVVTGLIKANVPSRLAFATSAMADSRVILDQPGAEKLIGKGDALFLPMGASKPVRMQGAFVTEAEIAAIVQHCKDQLTAVYREDVTVGGGPKKEIDEEIGDDLDLLIQAAELVVSTQFGSTSMLQRKLRVGFAKAGRLMDLMESRGIVGPSEGSKARDVLVKPDELDGVLAIIRG</sequence>
<evidence type="ECO:0000313" key="10">
    <source>
        <dbReference type="EMBL" id="MBB4925615.1"/>
    </source>
</evidence>
<comment type="caution">
    <text evidence="10">The sequence shown here is derived from an EMBL/GenBank/DDBJ whole genome shotgun (WGS) entry which is preliminary data.</text>
</comment>
<keyword evidence="11" id="KW-1185">Reference proteome</keyword>
<organism evidence="10 11">
    <name type="scientific">Kitasatospora kifunensis</name>
    <name type="common">Streptomyces kifunensis</name>
    <dbReference type="NCBI Taxonomy" id="58351"/>
    <lineage>
        <taxon>Bacteria</taxon>
        <taxon>Bacillati</taxon>
        <taxon>Actinomycetota</taxon>
        <taxon>Actinomycetes</taxon>
        <taxon>Kitasatosporales</taxon>
        <taxon>Streptomycetaceae</taxon>
        <taxon>Kitasatospora</taxon>
    </lineage>
</organism>
<dbReference type="SMART" id="SM00382">
    <property type="entry name" value="AAA"/>
    <property type="match status" value="1"/>
</dbReference>
<feature type="region of interest" description="Disordered" evidence="7">
    <location>
        <begin position="403"/>
        <end position="445"/>
    </location>
</feature>
<dbReference type="Gene3D" id="3.40.50.300">
    <property type="entry name" value="P-loop containing nucleotide triphosphate hydrolases"/>
    <property type="match status" value="1"/>
</dbReference>
<dbReference type="GO" id="GO:0005524">
    <property type="term" value="F:ATP binding"/>
    <property type="evidence" value="ECO:0007669"/>
    <property type="project" value="UniProtKB-UniRule"/>
</dbReference>
<feature type="compositionally biased region" description="Low complexity" evidence="7">
    <location>
        <begin position="60"/>
        <end position="73"/>
    </location>
</feature>
<evidence type="ECO:0000256" key="2">
    <source>
        <dbReference type="ARBA" id="ARBA00022741"/>
    </source>
</evidence>
<dbReference type="InterPro" id="IPR036390">
    <property type="entry name" value="WH_DNA-bd_sf"/>
</dbReference>
<dbReference type="InterPro" id="IPR003593">
    <property type="entry name" value="AAA+_ATPase"/>
</dbReference>
<evidence type="ECO:0000256" key="7">
    <source>
        <dbReference type="SAM" id="MobiDB-lite"/>
    </source>
</evidence>
<comment type="similarity">
    <text evidence="1">Belongs to the FtsK/SpoIIIE/SftA family.</text>
</comment>
<name>A0A7W7R562_KITKI</name>
<keyword evidence="4" id="KW-0238">DNA-binding</keyword>
<dbReference type="Pfam" id="PF17854">
    <property type="entry name" value="FtsK_alpha"/>
    <property type="match status" value="1"/>
</dbReference>
<keyword evidence="8" id="KW-1133">Transmembrane helix</keyword>
<comment type="function">
    <text evidence="5">Essential cell division protein that coordinates cell division and chromosome segregation. The N-terminus is involved in assembly of the cell-division machinery. The C-terminus functions as a DNA motor that moves dsDNA in an ATP-dependent manner towards the dif recombination site, which is located within the replication terminus region. Required for activation of the Xer recombinase, allowing activation of chromosome unlinking by recombination.</text>
</comment>
<dbReference type="InterPro" id="IPR018541">
    <property type="entry name" value="Ftsk_gamma"/>
</dbReference>
<dbReference type="SUPFAM" id="SSF52540">
    <property type="entry name" value="P-loop containing nucleoside triphosphate hydrolases"/>
    <property type="match status" value="1"/>
</dbReference>
<dbReference type="GO" id="GO:0003677">
    <property type="term" value="F:DNA binding"/>
    <property type="evidence" value="ECO:0007669"/>
    <property type="project" value="UniProtKB-KW"/>
</dbReference>
<dbReference type="InterPro" id="IPR041027">
    <property type="entry name" value="FtsK_alpha"/>
</dbReference>
<dbReference type="Proteomes" id="UP000540506">
    <property type="component" value="Unassembled WGS sequence"/>
</dbReference>
<feature type="region of interest" description="Disordered" evidence="7">
    <location>
        <begin position="297"/>
        <end position="365"/>
    </location>
</feature>
<feature type="transmembrane region" description="Helical" evidence="8">
    <location>
        <begin position="251"/>
        <end position="272"/>
    </location>
</feature>
<dbReference type="InterPro" id="IPR050206">
    <property type="entry name" value="FtsK/SpoIIIE/SftA"/>
</dbReference>
<proteinExistence type="inferred from homology"/>
<dbReference type="Gene3D" id="1.10.10.10">
    <property type="entry name" value="Winged helix-like DNA-binding domain superfamily/Winged helix DNA-binding domain"/>
    <property type="match status" value="1"/>
</dbReference>
<dbReference type="RefSeq" id="WP_184937945.1">
    <property type="nucleotide sequence ID" value="NZ_JACHJV010000001.1"/>
</dbReference>
<evidence type="ECO:0000256" key="5">
    <source>
        <dbReference type="ARBA" id="ARBA00024986"/>
    </source>
</evidence>
<feature type="compositionally biased region" description="Low complexity" evidence="7">
    <location>
        <begin position="36"/>
        <end position="53"/>
    </location>
</feature>
<dbReference type="AlphaFoldDB" id="A0A7W7R562"/>
<evidence type="ECO:0000259" key="9">
    <source>
        <dbReference type="PROSITE" id="PS50901"/>
    </source>
</evidence>
<dbReference type="EMBL" id="JACHJV010000001">
    <property type="protein sequence ID" value="MBB4925615.1"/>
    <property type="molecule type" value="Genomic_DNA"/>
</dbReference>
<dbReference type="Pfam" id="PF09397">
    <property type="entry name" value="FtsK_gamma"/>
    <property type="match status" value="1"/>
</dbReference>
<evidence type="ECO:0000256" key="6">
    <source>
        <dbReference type="PROSITE-ProRule" id="PRU00289"/>
    </source>
</evidence>
<evidence type="ECO:0000256" key="1">
    <source>
        <dbReference type="ARBA" id="ARBA00006474"/>
    </source>
</evidence>
<feature type="domain" description="FtsK" evidence="9">
    <location>
        <begin position="589"/>
        <end position="789"/>
    </location>
</feature>
<feature type="transmembrane region" description="Helical" evidence="8">
    <location>
        <begin position="132"/>
        <end position="153"/>
    </location>
</feature>
<dbReference type="PANTHER" id="PTHR22683:SF41">
    <property type="entry name" value="DNA TRANSLOCASE FTSK"/>
    <property type="match status" value="1"/>
</dbReference>
<dbReference type="InterPro" id="IPR027417">
    <property type="entry name" value="P-loop_NTPase"/>
</dbReference>
<dbReference type="InterPro" id="IPR002543">
    <property type="entry name" value="FtsK_dom"/>
</dbReference>
<dbReference type="PANTHER" id="PTHR22683">
    <property type="entry name" value="SPORULATION PROTEIN RELATED"/>
    <property type="match status" value="1"/>
</dbReference>
<dbReference type="InterPro" id="IPR036388">
    <property type="entry name" value="WH-like_DNA-bd_sf"/>
</dbReference>
<dbReference type="CDD" id="cd01127">
    <property type="entry name" value="TrwB_TraG_TraD_VirD4"/>
    <property type="match status" value="1"/>
</dbReference>
<feature type="binding site" evidence="6">
    <location>
        <begin position="606"/>
        <end position="613"/>
    </location>
    <ligand>
        <name>ATP</name>
        <dbReference type="ChEBI" id="CHEBI:30616"/>
    </ligand>
</feature>
<protein>
    <submittedName>
        <fullName evidence="10">S-DNA-T family DNA segregation ATPase FtsK/SpoIIIE</fullName>
    </submittedName>
</protein>
<feature type="compositionally biased region" description="Low complexity" evidence="7">
    <location>
        <begin position="15"/>
        <end position="26"/>
    </location>
</feature>